<dbReference type="AlphaFoldDB" id="A0A6C0KWY8"/>
<name>A0A6C0KWY8_9ZZZZ</name>
<organism evidence="2">
    <name type="scientific">viral metagenome</name>
    <dbReference type="NCBI Taxonomy" id="1070528"/>
    <lineage>
        <taxon>unclassified sequences</taxon>
        <taxon>metagenomes</taxon>
        <taxon>organismal metagenomes</taxon>
    </lineage>
</organism>
<proteinExistence type="predicted"/>
<dbReference type="EMBL" id="MN740996">
    <property type="protein sequence ID" value="QHU22109.1"/>
    <property type="molecule type" value="Genomic_DNA"/>
</dbReference>
<reference evidence="2" key="1">
    <citation type="journal article" date="2020" name="Nature">
        <title>Giant virus diversity and host interactions through global metagenomics.</title>
        <authorList>
            <person name="Schulz F."/>
            <person name="Roux S."/>
            <person name="Paez-Espino D."/>
            <person name="Jungbluth S."/>
            <person name="Walsh D.A."/>
            <person name="Denef V.J."/>
            <person name="McMahon K.D."/>
            <person name="Konstantinidis K.T."/>
            <person name="Eloe-Fadrosh E.A."/>
            <person name="Kyrpides N.C."/>
            <person name="Woyke T."/>
        </authorList>
    </citation>
    <scope>NUCLEOTIDE SEQUENCE</scope>
    <source>
        <strain evidence="2">GVMAG-S-3300013286-35</strain>
    </source>
</reference>
<feature type="transmembrane region" description="Helical" evidence="1">
    <location>
        <begin position="6"/>
        <end position="27"/>
    </location>
</feature>
<keyword evidence="1" id="KW-0472">Membrane</keyword>
<sequence length="120" mass="13894">MKQPVWLPGLVLFLGITALTVQFWYFFYKRKEGFDSNNVNLITYDILKKAGEEKEETPPTDLQAAQAYRLLLLYIKTNFSKGLLIVYDLNKRIYGKAESVPDTFDPRKVLDDFKNPILGI</sequence>
<evidence type="ECO:0000313" key="2">
    <source>
        <dbReference type="EMBL" id="QHU22109.1"/>
    </source>
</evidence>
<keyword evidence="1" id="KW-0812">Transmembrane</keyword>
<keyword evidence="1" id="KW-1133">Transmembrane helix</keyword>
<protein>
    <submittedName>
        <fullName evidence="2">Uncharacterized protein</fullName>
    </submittedName>
</protein>
<evidence type="ECO:0000256" key="1">
    <source>
        <dbReference type="SAM" id="Phobius"/>
    </source>
</evidence>
<accession>A0A6C0KWY8</accession>